<keyword evidence="8" id="KW-1185">Reference proteome</keyword>
<dbReference type="InterPro" id="IPR008983">
    <property type="entry name" value="Tumour_necrosis_fac-like_dom"/>
</dbReference>
<evidence type="ECO:0000256" key="4">
    <source>
        <dbReference type="SAM" id="Coils"/>
    </source>
</evidence>
<keyword evidence="4" id="KW-0175">Coiled coil</keyword>
<feature type="signal peptide" evidence="5">
    <location>
        <begin position="1"/>
        <end position="21"/>
    </location>
</feature>
<organism evidence="7 8">
    <name type="scientific">Sinanodonta woodiana</name>
    <name type="common">Chinese pond mussel</name>
    <name type="synonym">Anodonta woodiana</name>
    <dbReference type="NCBI Taxonomy" id="1069815"/>
    <lineage>
        <taxon>Eukaryota</taxon>
        <taxon>Metazoa</taxon>
        <taxon>Spiralia</taxon>
        <taxon>Lophotrochozoa</taxon>
        <taxon>Mollusca</taxon>
        <taxon>Bivalvia</taxon>
        <taxon>Autobranchia</taxon>
        <taxon>Heteroconchia</taxon>
        <taxon>Palaeoheterodonta</taxon>
        <taxon>Unionida</taxon>
        <taxon>Unionoidea</taxon>
        <taxon>Unionidae</taxon>
        <taxon>Unioninae</taxon>
        <taxon>Sinanodonta</taxon>
    </lineage>
</organism>
<dbReference type="PANTHER" id="PTHR22923">
    <property type="entry name" value="CEREBELLIN-RELATED"/>
    <property type="match status" value="1"/>
</dbReference>
<keyword evidence="3 5" id="KW-0732">Signal</keyword>
<evidence type="ECO:0000256" key="1">
    <source>
        <dbReference type="ARBA" id="ARBA00004613"/>
    </source>
</evidence>
<evidence type="ECO:0000256" key="5">
    <source>
        <dbReference type="SAM" id="SignalP"/>
    </source>
</evidence>
<evidence type="ECO:0000313" key="7">
    <source>
        <dbReference type="EMBL" id="KAL3837205.1"/>
    </source>
</evidence>
<dbReference type="Gene3D" id="2.60.120.40">
    <property type="match status" value="1"/>
</dbReference>
<name>A0ABD3TLG5_SINWO</name>
<dbReference type="InterPro" id="IPR001073">
    <property type="entry name" value="C1q_dom"/>
</dbReference>
<dbReference type="InterPro" id="IPR050822">
    <property type="entry name" value="Cerebellin_Synaptic_Org"/>
</dbReference>
<feature type="chain" id="PRO_5044769618" description="C1q domain-containing protein" evidence="5">
    <location>
        <begin position="22"/>
        <end position="359"/>
    </location>
</feature>
<feature type="domain" description="C1q" evidence="6">
    <location>
        <begin position="225"/>
        <end position="359"/>
    </location>
</feature>
<reference evidence="7 8" key="1">
    <citation type="submission" date="2024-11" db="EMBL/GenBank/DDBJ databases">
        <title>Chromosome-level genome assembly of the freshwater bivalve Anodonta woodiana.</title>
        <authorList>
            <person name="Chen X."/>
        </authorList>
    </citation>
    <scope>NUCLEOTIDE SEQUENCE [LARGE SCALE GENOMIC DNA]</scope>
    <source>
        <strain evidence="7">MN2024</strain>
        <tissue evidence="7">Gills</tissue>
    </source>
</reference>
<comment type="subcellular location">
    <subcellularLocation>
        <location evidence="1">Secreted</location>
    </subcellularLocation>
</comment>
<feature type="coiled-coil region" evidence="4">
    <location>
        <begin position="132"/>
        <end position="159"/>
    </location>
</feature>
<dbReference type="PROSITE" id="PS50871">
    <property type="entry name" value="C1Q"/>
    <property type="match status" value="1"/>
</dbReference>
<sequence length="359" mass="40298">MKMLHIFLVFALCTFAKGAKARGLDYTQMKDMYLRSQEIQTSLKKTIDIAKSMIQSMETKLSEAHKYVGMLEDKLKVCGQNSMLTGQLEKKPTPSYDVSKEHIMNIVEDRLIKLKQQQILHSENVTRMLIRMENRLSNIDVLEAKLHKAESAISRVEAELEKNINVLEYKPVAINVEMSTITKENSDNDVIVDRRNDRKNNEISQVYSPQASDVGTDILRGFRAAADDRVAFRVSGISRFDGHYSGERIVFAKVDYNEGSGYDMKSGTFTCPTTGTYFFTSTIGSYGKVYIDAVLKIDGVVKLILYAGYHFQGDSMSTAVTITHCRVGQTVWMEVGTGDHLGGFESMSGFLLWPEIASG</sequence>
<evidence type="ECO:0000259" key="6">
    <source>
        <dbReference type="PROSITE" id="PS50871"/>
    </source>
</evidence>
<evidence type="ECO:0000256" key="2">
    <source>
        <dbReference type="ARBA" id="ARBA00022525"/>
    </source>
</evidence>
<evidence type="ECO:0000313" key="8">
    <source>
        <dbReference type="Proteomes" id="UP001634394"/>
    </source>
</evidence>
<dbReference type="SMART" id="SM00110">
    <property type="entry name" value="C1Q"/>
    <property type="match status" value="1"/>
</dbReference>
<dbReference type="PRINTS" id="PR00007">
    <property type="entry name" value="COMPLEMNTC1Q"/>
</dbReference>
<dbReference type="Pfam" id="PF00386">
    <property type="entry name" value="C1q"/>
    <property type="match status" value="1"/>
</dbReference>
<keyword evidence="2" id="KW-0964">Secreted</keyword>
<dbReference type="PANTHER" id="PTHR22923:SF116">
    <property type="entry name" value="C1Q DOMAIN-CONTAINING PROTEIN"/>
    <property type="match status" value="1"/>
</dbReference>
<gene>
    <name evidence="7" type="ORF">ACJMK2_022576</name>
</gene>
<dbReference type="EMBL" id="JBJQND010000018">
    <property type="protein sequence ID" value="KAL3837205.1"/>
    <property type="molecule type" value="Genomic_DNA"/>
</dbReference>
<protein>
    <recommendedName>
        <fullName evidence="6">C1q domain-containing protein</fullName>
    </recommendedName>
</protein>
<dbReference type="Proteomes" id="UP001634394">
    <property type="component" value="Unassembled WGS sequence"/>
</dbReference>
<evidence type="ECO:0000256" key="3">
    <source>
        <dbReference type="ARBA" id="ARBA00022729"/>
    </source>
</evidence>
<proteinExistence type="predicted"/>
<dbReference type="SUPFAM" id="SSF49842">
    <property type="entry name" value="TNF-like"/>
    <property type="match status" value="1"/>
</dbReference>
<accession>A0ABD3TLG5</accession>
<comment type="caution">
    <text evidence="7">The sequence shown here is derived from an EMBL/GenBank/DDBJ whole genome shotgun (WGS) entry which is preliminary data.</text>
</comment>
<dbReference type="GO" id="GO:0005576">
    <property type="term" value="C:extracellular region"/>
    <property type="evidence" value="ECO:0007669"/>
    <property type="project" value="UniProtKB-SubCell"/>
</dbReference>
<dbReference type="AlphaFoldDB" id="A0ABD3TLG5"/>